<evidence type="ECO:0000259" key="1">
    <source>
        <dbReference type="Pfam" id="PF13274"/>
    </source>
</evidence>
<dbReference type="InterPro" id="IPR025272">
    <property type="entry name" value="SocA_Panacea"/>
</dbReference>
<evidence type="ECO:0000313" key="2">
    <source>
        <dbReference type="EMBL" id="MUV13489.1"/>
    </source>
</evidence>
<organism evidence="2 3">
    <name type="scientific">Noviluteimonas gilva</name>
    <dbReference type="NCBI Taxonomy" id="2682097"/>
    <lineage>
        <taxon>Bacteria</taxon>
        <taxon>Pseudomonadati</taxon>
        <taxon>Pseudomonadota</taxon>
        <taxon>Gammaproteobacteria</taxon>
        <taxon>Lysobacterales</taxon>
        <taxon>Lysobacteraceae</taxon>
        <taxon>Noviluteimonas</taxon>
    </lineage>
</organism>
<proteinExistence type="predicted"/>
<evidence type="ECO:0000313" key="3">
    <source>
        <dbReference type="Proteomes" id="UP000479692"/>
    </source>
</evidence>
<protein>
    <submittedName>
        <fullName evidence="2">DUF4065 domain-containing protein</fullName>
    </submittedName>
</protein>
<dbReference type="Proteomes" id="UP000479692">
    <property type="component" value="Unassembled WGS sequence"/>
</dbReference>
<dbReference type="EMBL" id="WOXT01000001">
    <property type="protein sequence ID" value="MUV13489.1"/>
    <property type="molecule type" value="Genomic_DNA"/>
</dbReference>
<reference evidence="2 3" key="1">
    <citation type="submission" date="2019-12" db="EMBL/GenBank/DDBJ databases">
        <authorList>
            <person name="Xu J."/>
        </authorList>
    </citation>
    <scope>NUCLEOTIDE SEQUENCE [LARGE SCALE GENOMIC DNA]</scope>
    <source>
        <strain evidence="2 3">HX-5-24</strain>
    </source>
</reference>
<name>A0A7C9I467_9GAMM</name>
<comment type="caution">
    <text evidence="2">The sequence shown here is derived from an EMBL/GenBank/DDBJ whole genome shotgun (WGS) entry which is preliminary data.</text>
</comment>
<feature type="domain" description="Antitoxin SocA-like Panacea" evidence="1">
    <location>
        <begin position="49"/>
        <end position="138"/>
    </location>
</feature>
<dbReference type="Pfam" id="PF13274">
    <property type="entry name" value="SocA_Panacea"/>
    <property type="match status" value="1"/>
</dbReference>
<keyword evidence="3" id="KW-1185">Reference proteome</keyword>
<dbReference type="AlphaFoldDB" id="A0A7C9I467"/>
<accession>A0A7C9I467</accession>
<dbReference type="RefSeq" id="WP_156640674.1">
    <property type="nucleotide sequence ID" value="NZ_WOXT01000001.1"/>
</dbReference>
<sequence length="172" mass="19339">MVLLDASAALHRNGDIVPPPERAMPSAREVAKYFLLLAEEEDLVSNHKLQKLLYYAQGFHLAMYRTPLFREALIAWNSGPAVPEVWKEYEEYGLGALPRSWVDLDAFTTREAGVIKDVYTAYGQFAAWVLRDLVHGESPFTSTPHHGVISHKKLAAYFVHHLLDDPDDAPPA</sequence>
<gene>
    <name evidence="2" type="ORF">GN331_04625</name>
</gene>